<feature type="compositionally biased region" description="Polar residues" evidence="1">
    <location>
        <begin position="1175"/>
        <end position="1195"/>
    </location>
</feature>
<dbReference type="VEuPathDB" id="MicrosporidiaDB:M153_13900015183"/>
<feature type="compositionally biased region" description="Basic and acidic residues" evidence="1">
    <location>
        <begin position="1344"/>
        <end position="1361"/>
    </location>
</feature>
<feature type="compositionally biased region" description="Basic and acidic residues" evidence="1">
    <location>
        <begin position="607"/>
        <end position="617"/>
    </location>
</feature>
<feature type="region of interest" description="Disordered" evidence="1">
    <location>
        <begin position="504"/>
        <end position="562"/>
    </location>
</feature>
<feature type="region of interest" description="Disordered" evidence="1">
    <location>
        <begin position="422"/>
        <end position="463"/>
    </location>
</feature>
<feature type="region of interest" description="Disordered" evidence="1">
    <location>
        <begin position="607"/>
        <end position="680"/>
    </location>
</feature>
<gene>
    <name evidence="2" type="ORF">M153_13900015183</name>
</gene>
<evidence type="ECO:0000313" key="2">
    <source>
        <dbReference type="EMBL" id="KRH94810.1"/>
    </source>
</evidence>
<feature type="region of interest" description="Disordered" evidence="1">
    <location>
        <begin position="197"/>
        <end position="233"/>
    </location>
</feature>
<feature type="compositionally biased region" description="Polar residues" evidence="1">
    <location>
        <begin position="217"/>
        <end position="233"/>
    </location>
</feature>
<name>A0A0R0M069_9MICR</name>
<feature type="compositionally biased region" description="Basic and acidic residues" evidence="1">
    <location>
        <begin position="624"/>
        <end position="639"/>
    </location>
</feature>
<comment type="caution">
    <text evidence="2">The sequence shown here is derived from an EMBL/GenBank/DDBJ whole genome shotgun (WGS) entry which is preliminary data.</text>
</comment>
<feature type="compositionally biased region" description="Polar residues" evidence="1">
    <location>
        <begin position="949"/>
        <end position="972"/>
    </location>
</feature>
<feature type="region of interest" description="Disordered" evidence="1">
    <location>
        <begin position="254"/>
        <end position="287"/>
    </location>
</feature>
<organism evidence="2 3">
    <name type="scientific">Pseudoloma neurophilia</name>
    <dbReference type="NCBI Taxonomy" id="146866"/>
    <lineage>
        <taxon>Eukaryota</taxon>
        <taxon>Fungi</taxon>
        <taxon>Fungi incertae sedis</taxon>
        <taxon>Microsporidia</taxon>
        <taxon>Pseudoloma</taxon>
    </lineage>
</organism>
<dbReference type="Proteomes" id="UP000051530">
    <property type="component" value="Unassembled WGS sequence"/>
</dbReference>
<feature type="compositionally biased region" description="Basic and acidic residues" evidence="1">
    <location>
        <begin position="1051"/>
        <end position="1070"/>
    </location>
</feature>
<dbReference type="EMBL" id="LGUB01000029">
    <property type="protein sequence ID" value="KRH94810.1"/>
    <property type="molecule type" value="Genomic_DNA"/>
</dbReference>
<reference evidence="2 3" key="1">
    <citation type="submission" date="2015-07" db="EMBL/GenBank/DDBJ databases">
        <title>The genome of Pseudoloma neurophilia, a relevant intracellular parasite of the zebrafish.</title>
        <authorList>
            <person name="Ndikumana S."/>
            <person name="Pelin A."/>
            <person name="Sanders J."/>
            <person name="Corradi N."/>
        </authorList>
    </citation>
    <scope>NUCLEOTIDE SEQUENCE [LARGE SCALE GENOMIC DNA]</scope>
    <source>
        <strain evidence="2 3">MK1</strain>
    </source>
</reference>
<feature type="compositionally biased region" description="Basic and acidic residues" evidence="1">
    <location>
        <begin position="1272"/>
        <end position="1289"/>
    </location>
</feature>
<feature type="compositionally biased region" description="Polar residues" evidence="1">
    <location>
        <begin position="879"/>
        <end position="891"/>
    </location>
</feature>
<feature type="compositionally biased region" description="Basic and acidic residues" evidence="1">
    <location>
        <begin position="935"/>
        <end position="948"/>
    </location>
</feature>
<evidence type="ECO:0000313" key="3">
    <source>
        <dbReference type="Proteomes" id="UP000051530"/>
    </source>
</evidence>
<feature type="compositionally biased region" description="Polar residues" evidence="1">
    <location>
        <begin position="1211"/>
        <end position="1224"/>
    </location>
</feature>
<feature type="compositionally biased region" description="Basic and acidic residues" evidence="1">
    <location>
        <begin position="892"/>
        <end position="909"/>
    </location>
</feature>
<feature type="compositionally biased region" description="Polar residues" evidence="1">
    <location>
        <begin position="1232"/>
        <end position="1246"/>
    </location>
</feature>
<sequence>MRENKNHKNVFKKITSPNSQCGSSQCKKINDKSDSILYNGKFCFPVSADKVKSECNKCKSEGKKVDYVFYCPECEEYWIVLKKEQSSSTEFEASESISTRSRTEKSAVSSKNETLISASLTSTKISSTAPEISYDTLKKSLSSIETTDLETTDLKTTDLKTTDLETTDLDTTDLETTYFKTTDLETTYFKTTDLETSFDEDSSTKNRQSARSEHKTSLTARSSQKPSSKYQSNFDDSFTSCTFEVSYDGELETTSSTDSIQFSDEETSKTSTFTQDELTEDTMSQNESFDTSLTLTIDDIKKLTTSDTKKMTTSSTQYTGFLSLGVHEDFESKSNASISDKNRSASNPESNTKICTEEDAVVDDTISDQTRSTINMGSEVNIVDEEKTEKATQNTIIPDSLTAGKTFSGRTHTVITGDDKSFIQSSKNENHPAAQEDLQEKQSHSSFNSNKTTESKKSNKTVTFDQSKTITRLTFKEKDLPTTSSEEQFQAKKSQIVQNLKNLLGDDDKSKKEHIQSQCGMFTEQKSSLKTHKSEHENDKDLSDSQSQTAVSTTQSLTEGSTVSLKTKCDTTHTIKSPSMVLNTPIKVKSGPVHDIDHNYLEKETVSSLKMTERDTTDTISSIEKTEMSHPSDMTEKSSHSNKSQTSQSETHDPKDKAEKEEKKKHAQSKVNSFEDDNLFENEEFKTELPLENASYIQVLQSQVDSNRLFSDISDIETEPYELKSVKEKGMSESVETFSFQDDNKSQKFEESLNKKTETIFHKDSSVSAERSQTESLKSDQEMVSQEPPAFSVISEDKRIFVKEDDLEKSDKVSEKPQKSIASMGDHSKLTPDNSSVISSHENFDKKSVSDAQNSTPEKILASVSSKSSTVKSKEKLENTNIPGSSLQSDFEAQKTESSQKHNETDTKIESSISEKSGRSEEIISLKLSGLHSGIHSDESNEIEKSQMDVKSSSKSTTPENTAKSPAVSKSSIDQKDVENETATIGKPEGKKDASLNEPGIKDKSKAQESEILQTGKESTSSVASQNENERSVHLSNRTGIKSVHSTSAAESEHSEKSAIRPEETHDIQGKESTIQPDKSPVDADIQPNSTVQTIRSERTEDNKSQSNADSQGKHSTKTSSVTTSVQGPSISSPSSSSNSLKQSSSSISIIIGPKSIKTGSHATYEQKSDIAPSESVQQKSQNIDTESNAASGKEQTMKDGSSKSAKTEPEQNVSNVPRDTGTVSEEEDFKNSSAIKSSGIAQPSLSKIEKKSDQSDVIQKKSISHSDAQADSEKKSDQSDVIQEKSISHSDAQADSEKKSDQSDVIQEKSISHSDAQADSEKKSDQSDVIQEKSISHSDAQADSEKKSDQSDVIQEKSISHSDAQADSEKKSAQ</sequence>
<feature type="compositionally biased region" description="Polar residues" evidence="1">
    <location>
        <begin position="516"/>
        <end position="528"/>
    </location>
</feature>
<feature type="non-terminal residue" evidence="2">
    <location>
        <position position="1375"/>
    </location>
</feature>
<proteinExistence type="predicted"/>
<feature type="compositionally biased region" description="Basic and acidic residues" evidence="1">
    <location>
        <begin position="532"/>
        <end position="543"/>
    </location>
</feature>
<evidence type="ECO:0000256" key="1">
    <source>
        <dbReference type="SAM" id="MobiDB-lite"/>
    </source>
</evidence>
<keyword evidence="3" id="KW-1185">Reference proteome</keyword>
<feature type="compositionally biased region" description="Polar residues" evidence="1">
    <location>
        <begin position="831"/>
        <end position="841"/>
    </location>
</feature>
<feature type="compositionally biased region" description="Basic and acidic residues" evidence="1">
    <location>
        <begin position="988"/>
        <end position="1009"/>
    </location>
</feature>
<feature type="compositionally biased region" description="Basic and acidic residues" evidence="1">
    <location>
        <begin position="1196"/>
        <end position="1210"/>
    </location>
</feature>
<feature type="compositionally biased region" description="Basic and acidic residues" evidence="1">
    <location>
        <begin position="795"/>
        <end position="818"/>
    </location>
</feature>
<feature type="compositionally biased region" description="Low complexity" evidence="1">
    <location>
        <begin position="1118"/>
        <end position="1161"/>
    </location>
</feature>
<feature type="region of interest" description="Disordered" evidence="1">
    <location>
        <begin position="760"/>
        <end position="1375"/>
    </location>
</feature>
<protein>
    <submittedName>
        <fullName evidence="2">Uncharacterized protein</fullName>
    </submittedName>
</protein>
<feature type="compositionally biased region" description="Basic and acidic residues" evidence="1">
    <location>
        <begin position="1320"/>
        <end position="1337"/>
    </location>
</feature>
<feature type="compositionally biased region" description="Basic and acidic residues" evidence="1">
    <location>
        <begin position="504"/>
        <end position="515"/>
    </location>
</feature>
<feature type="compositionally biased region" description="Basic and acidic residues" evidence="1">
    <location>
        <begin position="1296"/>
        <end position="1313"/>
    </location>
</feature>
<feature type="compositionally biased region" description="Low complexity" evidence="1">
    <location>
        <begin position="544"/>
        <end position="556"/>
    </location>
</feature>
<feature type="compositionally biased region" description="Polar residues" evidence="1">
    <location>
        <begin position="766"/>
        <end position="776"/>
    </location>
</feature>
<feature type="compositionally biased region" description="Basic and acidic residues" evidence="1">
    <location>
        <begin position="650"/>
        <end position="664"/>
    </location>
</feature>
<feature type="region of interest" description="Disordered" evidence="1">
    <location>
        <begin position="335"/>
        <end position="354"/>
    </location>
</feature>
<accession>A0A0R0M069</accession>
<feature type="compositionally biased region" description="Polar residues" evidence="1">
    <location>
        <begin position="1011"/>
        <end position="1027"/>
    </location>
</feature>
<feature type="compositionally biased region" description="Polar residues" evidence="1">
    <location>
        <begin position="269"/>
        <end position="287"/>
    </location>
</feature>